<dbReference type="OrthoDB" id="958254at2759"/>
<dbReference type="GO" id="GO:0005576">
    <property type="term" value="C:extracellular region"/>
    <property type="evidence" value="ECO:0007669"/>
    <property type="project" value="UniProtKB-SubCell"/>
</dbReference>
<dbReference type="RefSeq" id="XP_047736937.1">
    <property type="nucleotide sequence ID" value="XM_047880981.1"/>
</dbReference>
<protein>
    <submittedName>
        <fullName evidence="8">Gamma-interferon-inducible lysosomal thiol reductase-like</fullName>
    </submittedName>
</protein>
<accession>A0A979FJM9</accession>
<keyword evidence="3" id="KW-0964">Secreted</keyword>
<evidence type="ECO:0000313" key="8">
    <source>
        <dbReference type="RefSeq" id="XP_047736937.1"/>
    </source>
</evidence>
<reference evidence="8" key="1">
    <citation type="submission" date="2025-08" db="UniProtKB">
        <authorList>
            <consortium name="RefSeq"/>
        </authorList>
    </citation>
    <scope>IDENTIFICATION</scope>
    <source>
        <tissue evidence="8">Whole organism</tissue>
    </source>
</reference>
<proteinExistence type="inferred from homology"/>
<dbReference type="AlphaFoldDB" id="A0A979FJM9"/>
<evidence type="ECO:0000256" key="6">
    <source>
        <dbReference type="SAM" id="Phobius"/>
    </source>
</evidence>
<evidence type="ECO:0000256" key="5">
    <source>
        <dbReference type="ARBA" id="ARBA00023180"/>
    </source>
</evidence>
<organism evidence="7 8">
    <name type="scientific">Hyalella azteca</name>
    <name type="common">Amphipod</name>
    <dbReference type="NCBI Taxonomy" id="294128"/>
    <lineage>
        <taxon>Eukaryota</taxon>
        <taxon>Metazoa</taxon>
        <taxon>Ecdysozoa</taxon>
        <taxon>Arthropoda</taxon>
        <taxon>Crustacea</taxon>
        <taxon>Multicrustacea</taxon>
        <taxon>Malacostraca</taxon>
        <taxon>Eumalacostraca</taxon>
        <taxon>Peracarida</taxon>
        <taxon>Amphipoda</taxon>
        <taxon>Senticaudata</taxon>
        <taxon>Talitrida</taxon>
        <taxon>Talitroidea</taxon>
        <taxon>Hyalellidae</taxon>
        <taxon>Hyalella</taxon>
    </lineage>
</organism>
<dbReference type="InterPro" id="IPR004911">
    <property type="entry name" value="Interferon-induced_GILT"/>
</dbReference>
<dbReference type="GO" id="GO:0016671">
    <property type="term" value="F:oxidoreductase activity, acting on a sulfur group of donors, disulfide as acceptor"/>
    <property type="evidence" value="ECO:0007669"/>
    <property type="project" value="InterPro"/>
</dbReference>
<evidence type="ECO:0000256" key="4">
    <source>
        <dbReference type="ARBA" id="ARBA00022729"/>
    </source>
</evidence>
<keyword evidence="6" id="KW-0472">Membrane</keyword>
<evidence type="ECO:0000256" key="3">
    <source>
        <dbReference type="ARBA" id="ARBA00022525"/>
    </source>
</evidence>
<dbReference type="GeneID" id="108680786"/>
<comment type="subcellular location">
    <subcellularLocation>
        <location evidence="1">Secreted</location>
    </subcellularLocation>
</comment>
<dbReference type="Pfam" id="PF03227">
    <property type="entry name" value="GILT"/>
    <property type="match status" value="1"/>
</dbReference>
<comment type="similarity">
    <text evidence="2">Belongs to the GILT family.</text>
</comment>
<evidence type="ECO:0000313" key="7">
    <source>
        <dbReference type="Proteomes" id="UP000694843"/>
    </source>
</evidence>
<sequence>MNITVSYRTQLTYEIISYVLNYSLAAQCNDSNFHVNCHLTLKKWHFQGCVTSSITTFPCRPNRVTSLTTTYLQQKGQKNCNQHLSRLQRFSEWFTHTNNVKPFLFVILFSRKFRAMFLNTFMATAAALFACASAHVASSRADADPVSLQVFYESLCPDSIRFVEEQLAPVYASLSSILSVDITAYGFASDTAKPEGGYNFTCQHGPDECVGNLLLVCAKKYLPQEPEYIDFNICVMTAEYPPSAGEQCAAELGVSFAEISACWTSQEGEELLHEAGIYTAAQVPRINYVPWMISNGEHDDAIQAACEFDLEAYVCATYTGTPPLECGASKHGG</sequence>
<dbReference type="PANTHER" id="PTHR13234:SF8">
    <property type="entry name" value="GAMMA-INTERFERON-INDUCIBLE LYSOSOMAL THIOL REDUCTASE"/>
    <property type="match status" value="1"/>
</dbReference>
<name>A0A979FJM9_HYAAZ</name>
<keyword evidence="5" id="KW-0325">Glycoprotein</keyword>
<keyword evidence="7" id="KW-1185">Reference proteome</keyword>
<gene>
    <name evidence="8" type="primary">LOC108680786</name>
</gene>
<keyword evidence="4" id="KW-0732">Signal</keyword>
<dbReference type="PANTHER" id="PTHR13234">
    <property type="entry name" value="GAMMA-INTERFERON INDUCIBLE LYSOSOMAL THIOL REDUCTASE GILT"/>
    <property type="match status" value="1"/>
</dbReference>
<evidence type="ECO:0000256" key="2">
    <source>
        <dbReference type="ARBA" id="ARBA00005679"/>
    </source>
</evidence>
<feature type="transmembrane region" description="Helical" evidence="6">
    <location>
        <begin position="117"/>
        <end position="137"/>
    </location>
</feature>
<evidence type="ECO:0000256" key="1">
    <source>
        <dbReference type="ARBA" id="ARBA00004613"/>
    </source>
</evidence>
<keyword evidence="6" id="KW-0812">Transmembrane</keyword>
<dbReference type="KEGG" id="hazt:108680786"/>
<dbReference type="Proteomes" id="UP000694843">
    <property type="component" value="Unplaced"/>
</dbReference>
<keyword evidence="6" id="KW-1133">Transmembrane helix</keyword>